<evidence type="ECO:0000259" key="6">
    <source>
        <dbReference type="Pfam" id="PF25869"/>
    </source>
</evidence>
<dbReference type="NCBIfam" id="TIGR01730">
    <property type="entry name" value="RND_mfp"/>
    <property type="match status" value="1"/>
</dbReference>
<evidence type="ECO:0000313" key="10">
    <source>
        <dbReference type="Proteomes" id="UP001156666"/>
    </source>
</evidence>
<reference evidence="9" key="2">
    <citation type="submission" date="2023-01" db="EMBL/GenBank/DDBJ databases">
        <title>Draft genome sequence of Portibacter lacus strain NBRC 108769.</title>
        <authorList>
            <person name="Sun Q."/>
            <person name="Mori K."/>
        </authorList>
    </citation>
    <scope>NUCLEOTIDE SEQUENCE</scope>
    <source>
        <strain evidence="9">NBRC 108769</strain>
    </source>
</reference>
<proteinExistence type="inferred from homology"/>
<dbReference type="Pfam" id="PF11827">
    <property type="entry name" value="DUF3347"/>
    <property type="match status" value="1"/>
</dbReference>
<dbReference type="Gene3D" id="2.40.420.20">
    <property type="match status" value="1"/>
</dbReference>
<dbReference type="Pfam" id="PF19335">
    <property type="entry name" value="HMBD"/>
    <property type="match status" value="1"/>
</dbReference>
<dbReference type="Proteomes" id="UP001156666">
    <property type="component" value="Unassembled WGS sequence"/>
</dbReference>
<dbReference type="Pfam" id="PF25975">
    <property type="entry name" value="CzcB_C"/>
    <property type="match status" value="1"/>
</dbReference>
<feature type="domain" description="CusB-like three alpha-helical bundle" evidence="6">
    <location>
        <begin position="169"/>
        <end position="217"/>
    </location>
</feature>
<dbReference type="GO" id="GO:0030288">
    <property type="term" value="C:outer membrane-bounded periplasmic space"/>
    <property type="evidence" value="ECO:0007669"/>
    <property type="project" value="TreeGrafter"/>
</dbReference>
<feature type="domain" description="CzcB-like C-terminal circularly permuted SH3-like" evidence="8">
    <location>
        <begin position="344"/>
        <end position="406"/>
    </location>
</feature>
<dbReference type="InterPro" id="IPR058792">
    <property type="entry name" value="Beta-barrel_RND_2"/>
</dbReference>
<dbReference type="PANTHER" id="PTHR30097">
    <property type="entry name" value="CATION EFFLUX SYSTEM PROTEIN CUSB"/>
    <property type="match status" value="1"/>
</dbReference>
<evidence type="ECO:0000259" key="8">
    <source>
        <dbReference type="Pfam" id="PF25975"/>
    </source>
</evidence>
<dbReference type="InterPro" id="IPR021782">
    <property type="entry name" value="DUF3347"/>
</dbReference>
<evidence type="ECO:0008006" key="11">
    <source>
        <dbReference type="Google" id="ProtNLM"/>
    </source>
</evidence>
<dbReference type="SUPFAM" id="SSF111369">
    <property type="entry name" value="HlyD-like secretion proteins"/>
    <property type="match status" value="1"/>
</dbReference>
<organism evidence="9 10">
    <name type="scientific">Portibacter lacus</name>
    <dbReference type="NCBI Taxonomy" id="1099794"/>
    <lineage>
        <taxon>Bacteria</taxon>
        <taxon>Pseudomonadati</taxon>
        <taxon>Bacteroidota</taxon>
        <taxon>Saprospiria</taxon>
        <taxon>Saprospirales</taxon>
        <taxon>Haliscomenobacteraceae</taxon>
        <taxon>Portibacter</taxon>
    </lineage>
</organism>
<keyword evidence="3" id="KW-0472">Membrane</keyword>
<keyword evidence="2" id="KW-0813">Transport</keyword>
<dbReference type="RefSeq" id="WP_235294050.1">
    <property type="nucleotide sequence ID" value="NZ_BSOH01000011.1"/>
</dbReference>
<dbReference type="GO" id="GO:0016020">
    <property type="term" value="C:membrane"/>
    <property type="evidence" value="ECO:0007669"/>
    <property type="project" value="InterPro"/>
</dbReference>
<gene>
    <name evidence="9" type="ORF">GCM10007940_19550</name>
</gene>
<dbReference type="InterPro" id="IPR006143">
    <property type="entry name" value="RND_pump_MFP"/>
</dbReference>
<dbReference type="Gene3D" id="2.40.50.100">
    <property type="match status" value="1"/>
</dbReference>
<keyword evidence="10" id="KW-1185">Reference proteome</keyword>
<feature type="domain" description="Heavy metal binding" evidence="5">
    <location>
        <begin position="51"/>
        <end position="76"/>
    </location>
</feature>
<reference evidence="9" key="1">
    <citation type="journal article" date="2014" name="Int. J. Syst. Evol. Microbiol.">
        <title>Complete genome sequence of Corynebacterium casei LMG S-19264T (=DSM 44701T), isolated from a smear-ripened cheese.</title>
        <authorList>
            <consortium name="US DOE Joint Genome Institute (JGI-PGF)"/>
            <person name="Walter F."/>
            <person name="Albersmeier A."/>
            <person name="Kalinowski J."/>
            <person name="Ruckert C."/>
        </authorList>
    </citation>
    <scope>NUCLEOTIDE SEQUENCE</scope>
    <source>
        <strain evidence="9">NBRC 108769</strain>
    </source>
</reference>
<dbReference type="InterPro" id="IPR051909">
    <property type="entry name" value="MFP_Cation_Efflux"/>
</dbReference>
<feature type="domain" description="DUF3347" evidence="4">
    <location>
        <begin position="452"/>
        <end position="542"/>
    </location>
</feature>
<feature type="transmembrane region" description="Helical" evidence="3">
    <location>
        <begin position="7"/>
        <end position="24"/>
    </location>
</feature>
<evidence type="ECO:0000256" key="2">
    <source>
        <dbReference type="ARBA" id="ARBA00022448"/>
    </source>
</evidence>
<dbReference type="EMBL" id="BSOH01000011">
    <property type="protein sequence ID" value="GLR17340.1"/>
    <property type="molecule type" value="Genomic_DNA"/>
</dbReference>
<dbReference type="FunFam" id="2.40.30.170:FF:000010">
    <property type="entry name" value="Efflux RND transporter periplasmic adaptor subunit"/>
    <property type="match status" value="1"/>
</dbReference>
<dbReference type="GO" id="GO:0060003">
    <property type="term" value="P:copper ion export"/>
    <property type="evidence" value="ECO:0007669"/>
    <property type="project" value="TreeGrafter"/>
</dbReference>
<keyword evidence="3" id="KW-1133">Transmembrane helix</keyword>
<evidence type="ECO:0000256" key="1">
    <source>
        <dbReference type="ARBA" id="ARBA00009477"/>
    </source>
</evidence>
<dbReference type="InterPro" id="IPR045800">
    <property type="entry name" value="HMBD"/>
</dbReference>
<evidence type="ECO:0000259" key="5">
    <source>
        <dbReference type="Pfam" id="PF19335"/>
    </source>
</evidence>
<comment type="similarity">
    <text evidence="1">Belongs to the membrane fusion protein (MFP) (TC 8.A.1) family.</text>
</comment>
<sequence length="588" mass="64405">MNNYKIYIIGGLMLIAGILIGWLLQPSPAETVHDHSTHSNKTETGDGEEIWTCSMHPQIRQNEPGLCPICEMDLIPLDNSLGSDDPTILKMSKASAKLAQIQTTIVGSETAHGEHNGGEINVDGTIEIDQRSINTQTAHLPGRIESMLINFEGEYVKAGQKIASLYSTDLIAASQELITAADYDKKVAGLKEASIQKLKNWKISDAQIASILSSGQPIETIDIYADHSGYVLSKKVSQGDYLKQGQVLYTIGQTGSLWLIFNVFESDLENVRKGQVVNFTTPSVSNMDFNAKITYIDPLLNPTTRTATIRAEITSKGGKLKPGMLLKGKIKINNKSNESDGPLSVPSSAVLWTGAKSVVYVKMQDTEVPSFQYRSVEVSGQSGGMTFINAGLEIGEEIVTNGAFAVDAAAQLNNNASMMNQNVSIKKTAQSDLAPSFVNETSEEFKDQLDQVVQSYIALKDALVDTDPKNAQNAAESVLKSLNNVDMNLVKGEAHMYWMEQNKAIKAHGAKISESEDVEDQRSQFKFLSDAIINSLRAFGTHNHHYYVQYCPMVSDNKGADWVSAEKEIRNPYFGDKMMKCGSVKLEL</sequence>
<dbReference type="GO" id="GO:0015679">
    <property type="term" value="P:plasma membrane copper ion transport"/>
    <property type="evidence" value="ECO:0007669"/>
    <property type="project" value="TreeGrafter"/>
</dbReference>
<evidence type="ECO:0000313" key="9">
    <source>
        <dbReference type="EMBL" id="GLR17340.1"/>
    </source>
</evidence>
<dbReference type="InterPro" id="IPR058791">
    <property type="entry name" value="3HB_CusB"/>
</dbReference>
<keyword evidence="3" id="KW-0812">Transmembrane</keyword>
<dbReference type="AlphaFoldDB" id="A0AA37WFW6"/>
<protein>
    <recommendedName>
        <fullName evidence="11">Efflux RND transporter periplasmic adaptor subunit</fullName>
    </recommendedName>
</protein>
<dbReference type="GO" id="GO:0046914">
    <property type="term" value="F:transition metal ion binding"/>
    <property type="evidence" value="ECO:0007669"/>
    <property type="project" value="TreeGrafter"/>
</dbReference>
<feature type="domain" description="CusB-like beta-barrel" evidence="7">
    <location>
        <begin position="257"/>
        <end position="329"/>
    </location>
</feature>
<accession>A0AA37WFW6</accession>
<dbReference type="GO" id="GO:0022857">
    <property type="term" value="F:transmembrane transporter activity"/>
    <property type="evidence" value="ECO:0007669"/>
    <property type="project" value="InterPro"/>
</dbReference>
<evidence type="ECO:0000259" key="7">
    <source>
        <dbReference type="Pfam" id="PF25954"/>
    </source>
</evidence>
<dbReference type="InterPro" id="IPR058649">
    <property type="entry name" value="CzcB_C"/>
</dbReference>
<dbReference type="PANTHER" id="PTHR30097:SF15">
    <property type="entry name" value="CATION EFFLUX SYSTEM PROTEIN CUSB"/>
    <property type="match status" value="1"/>
</dbReference>
<comment type="caution">
    <text evidence="9">The sequence shown here is derived from an EMBL/GenBank/DDBJ whole genome shotgun (WGS) entry which is preliminary data.</text>
</comment>
<dbReference type="Gene3D" id="2.40.30.170">
    <property type="match status" value="1"/>
</dbReference>
<evidence type="ECO:0000259" key="4">
    <source>
        <dbReference type="Pfam" id="PF11827"/>
    </source>
</evidence>
<evidence type="ECO:0000256" key="3">
    <source>
        <dbReference type="SAM" id="Phobius"/>
    </source>
</evidence>
<dbReference type="Pfam" id="PF25954">
    <property type="entry name" value="Beta-barrel_RND_2"/>
    <property type="match status" value="1"/>
</dbReference>
<dbReference type="Pfam" id="PF25869">
    <property type="entry name" value="3HB_CusB"/>
    <property type="match status" value="1"/>
</dbReference>
<name>A0AA37WFW6_9BACT</name>